<name>A0ABR8JNB2_9BACT</name>
<proteinExistence type="predicted"/>
<dbReference type="EMBL" id="JACXAC010000001">
    <property type="protein sequence ID" value="MBD2720545.1"/>
    <property type="molecule type" value="Genomic_DNA"/>
</dbReference>
<reference evidence="1 2" key="1">
    <citation type="submission" date="2020-09" db="EMBL/GenBank/DDBJ databases">
        <authorList>
            <person name="Kim M.K."/>
        </authorList>
    </citation>
    <scope>NUCLEOTIDE SEQUENCE [LARGE SCALE GENOMIC DNA]</scope>
    <source>
        <strain evidence="1 2">BT189</strain>
    </source>
</reference>
<evidence type="ECO:0000313" key="1">
    <source>
        <dbReference type="EMBL" id="MBD2720545.1"/>
    </source>
</evidence>
<dbReference type="Proteomes" id="UP000606003">
    <property type="component" value="Unassembled WGS sequence"/>
</dbReference>
<dbReference type="RefSeq" id="WP_190921837.1">
    <property type="nucleotide sequence ID" value="NZ_JACXAC010000001.1"/>
</dbReference>
<comment type="caution">
    <text evidence="1">The sequence shown here is derived from an EMBL/GenBank/DDBJ whole genome shotgun (WGS) entry which is preliminary data.</text>
</comment>
<keyword evidence="2" id="KW-1185">Reference proteome</keyword>
<accession>A0ABR8JNB2</accession>
<protein>
    <submittedName>
        <fullName evidence="1">Uncharacterized protein</fullName>
    </submittedName>
</protein>
<gene>
    <name evidence="1" type="ORF">IC234_00280</name>
</gene>
<organism evidence="1 2">
    <name type="scientific">Hymenobacter armeniacus</name>
    <dbReference type="NCBI Taxonomy" id="2771358"/>
    <lineage>
        <taxon>Bacteria</taxon>
        <taxon>Pseudomonadati</taxon>
        <taxon>Bacteroidota</taxon>
        <taxon>Cytophagia</taxon>
        <taxon>Cytophagales</taxon>
        <taxon>Hymenobacteraceae</taxon>
        <taxon>Hymenobacter</taxon>
    </lineage>
</organism>
<evidence type="ECO:0000313" key="2">
    <source>
        <dbReference type="Proteomes" id="UP000606003"/>
    </source>
</evidence>
<sequence>MSMLVDVRRFGPETMPEELVEASKITRKWLRTIDNFDQYLNARTHQLPNDLNATLLADFFAFIIDELNYQEILHQYSARLSENRESFVVLLVAADRDWLLRQVARPDFLARFTAFLADLNGEYYDYQSAEIEEVIAGFEAMLRRVDAQSGLVVRIG</sequence>